<comment type="caution">
    <text evidence="3">The sequence shown here is derived from an EMBL/GenBank/DDBJ whole genome shotgun (WGS) entry which is preliminary data.</text>
</comment>
<dbReference type="PANTHER" id="PTHR43747:SF4">
    <property type="entry name" value="FLAVIN-DEPENDENT TRYPTOPHAN HALOGENASE"/>
    <property type="match status" value="1"/>
</dbReference>
<evidence type="ECO:0000313" key="3">
    <source>
        <dbReference type="EMBL" id="KAF7773937.1"/>
    </source>
</evidence>
<dbReference type="EMBL" id="AHBZ03000014">
    <property type="protein sequence ID" value="KAF7773937.1"/>
    <property type="molecule type" value="Genomic_DNA"/>
</dbReference>
<dbReference type="Gene3D" id="3.50.50.60">
    <property type="entry name" value="FAD/NAD(P)-binding domain"/>
    <property type="match status" value="1"/>
</dbReference>
<keyword evidence="2" id="KW-0547">Nucleotide-binding</keyword>
<dbReference type="InterPro" id="IPR050816">
    <property type="entry name" value="Flavin-dep_Halogenase_NPB"/>
</dbReference>
<reference evidence="3" key="1">
    <citation type="journal article" date="2012" name="J. Bacteriol.">
        <title>Genome sequences of type strains of seven species of the marine bacterium Pseudoalteromonas.</title>
        <authorList>
            <person name="Xie B.B."/>
            <person name="Shu Y.L."/>
            <person name="Qin Q.L."/>
            <person name="Rong J.C."/>
            <person name="Zhang X.Y."/>
            <person name="Chen X.L."/>
            <person name="Shi M."/>
            <person name="He H.L."/>
            <person name="Zhou B.C."/>
            <person name="Zhang Y.Z."/>
        </authorList>
    </citation>
    <scope>NUCLEOTIDE SEQUENCE</scope>
    <source>
        <strain evidence="3">DSM 8771</strain>
    </source>
</reference>
<feature type="binding site" evidence="2">
    <location>
        <position position="348"/>
    </location>
    <ligand>
        <name>FAD</name>
        <dbReference type="ChEBI" id="CHEBI:57692"/>
    </ligand>
</feature>
<protein>
    <submittedName>
        <fullName evidence="3">FADH2 O2-dependent halogenase I</fullName>
    </submittedName>
</protein>
<dbReference type="AlphaFoldDB" id="A0AAD4AKD7"/>
<dbReference type="InterPro" id="IPR006905">
    <property type="entry name" value="Flavin_halogenase"/>
</dbReference>
<dbReference type="Pfam" id="PF04820">
    <property type="entry name" value="Trp_halogenase"/>
    <property type="match status" value="1"/>
</dbReference>
<feature type="binding site" evidence="2">
    <location>
        <position position="335"/>
    </location>
    <ligand>
        <name>FAD</name>
        <dbReference type="ChEBI" id="CHEBI:57692"/>
    </ligand>
</feature>
<dbReference type="InterPro" id="IPR033856">
    <property type="entry name" value="Trp_halogen"/>
</dbReference>
<dbReference type="PIRSF" id="PIRSF011396">
    <property type="entry name" value="Trp_halogenase"/>
    <property type="match status" value="1"/>
</dbReference>
<feature type="binding site" evidence="2">
    <location>
        <begin position="14"/>
        <end position="17"/>
    </location>
    <ligand>
        <name>FAD</name>
        <dbReference type="ChEBI" id="CHEBI:57692"/>
    </ligand>
</feature>
<dbReference type="InterPro" id="IPR036188">
    <property type="entry name" value="FAD/NAD-bd_sf"/>
</dbReference>
<dbReference type="PANTHER" id="PTHR43747">
    <property type="entry name" value="FAD-BINDING PROTEIN"/>
    <property type="match status" value="1"/>
</dbReference>
<dbReference type="GO" id="GO:0000166">
    <property type="term" value="F:nucleotide binding"/>
    <property type="evidence" value="ECO:0007669"/>
    <property type="project" value="UniProtKB-KW"/>
</dbReference>
<evidence type="ECO:0000256" key="1">
    <source>
        <dbReference type="PIRSR" id="PIRSR011396-1"/>
    </source>
</evidence>
<keyword evidence="2" id="KW-0285">Flavoprotein</keyword>
<evidence type="ECO:0000313" key="4">
    <source>
        <dbReference type="Proteomes" id="UP000016487"/>
    </source>
</evidence>
<feature type="binding site" evidence="2">
    <location>
        <position position="186"/>
    </location>
    <ligand>
        <name>FAD</name>
        <dbReference type="ChEBI" id="CHEBI:57692"/>
    </ligand>
</feature>
<sequence>MAEQRIKNLTIVGGGTAGWLTASLFAKVMGKQLNITLVESDDIATIGVGEATIPPILPFNGALGIDEKAFIKATSATIKLGIQFEGWSKDVPSYMHAFGAIGKDFPFCEFYHHWLAAKSQGDQSNFWDFSLNYQAAKQHKFAKLHTIPNTQLKGLSYAYHFDAQQYAAFLSQHAQTLGVKRVAGTVNSVRVNEKSGFIEQLDLADGQQVSGDLFIDCTGMHGLLIEKTLNCGFEDWSHWLPCDRAIAIQSKPLSDDIAPFTRSIAHTAGWQWEIPLQHRVGNGLVYSSKHMSDEEAQASLLGGISGDTLGEPKRLRFRTGRRLTPWCKNVVAIGLSSGFLEPLESTSIHLIQTAAVRLLKLFPQHDIKQASRDMFNFETQQELEQVRDFVILHYKLNDCADSEFWRLCHAMPIPDSLKRKIALFKETGVIHSEVTDLFSSVAWQQVMLGQGVTPQQQHPLVDSLSAAQREELLSNLKTLIDSTAAALPKHVAFLASHSK</sequence>
<dbReference type="SUPFAM" id="SSF51905">
    <property type="entry name" value="FAD/NAD(P)-binding domain"/>
    <property type="match status" value="1"/>
</dbReference>
<feature type="binding site" evidence="2">
    <location>
        <position position="79"/>
    </location>
    <ligand>
        <name>7-chloro-L-tryptophan</name>
        <dbReference type="ChEBI" id="CHEBI:58713"/>
    </ligand>
</feature>
<feature type="binding site" evidence="2">
    <location>
        <position position="344"/>
    </location>
    <ligand>
        <name>L-tryptophan</name>
        <dbReference type="ChEBI" id="CHEBI:57912"/>
    </ligand>
</feature>
<proteinExistence type="predicted"/>
<evidence type="ECO:0000256" key="2">
    <source>
        <dbReference type="PIRSR" id="PIRSR011396-2"/>
    </source>
</evidence>
<reference evidence="3" key="2">
    <citation type="submission" date="2015-03" db="EMBL/GenBank/DDBJ databases">
        <title>Genome sequence of Pseudoalteromonas citrea.</title>
        <authorList>
            <person name="Xie B.-B."/>
            <person name="Rong J.-C."/>
            <person name="Qin Q.-L."/>
            <person name="Zhang Y.-Z."/>
        </authorList>
    </citation>
    <scope>NUCLEOTIDE SEQUENCE</scope>
    <source>
        <strain evidence="3">DSM 8771</strain>
    </source>
</reference>
<feature type="active site" evidence="1">
    <location>
        <position position="79"/>
    </location>
</feature>
<dbReference type="RefSeq" id="WP_010362656.1">
    <property type="nucleotide sequence ID" value="NZ_AHBZ03000014.1"/>
</dbReference>
<gene>
    <name evidence="3" type="primary">prnA</name>
    <name evidence="3" type="ORF">PCIT_a0286</name>
</gene>
<keyword evidence="2" id="KW-0274">FAD</keyword>
<dbReference type="GO" id="GO:0004497">
    <property type="term" value="F:monooxygenase activity"/>
    <property type="evidence" value="ECO:0007669"/>
    <property type="project" value="InterPro"/>
</dbReference>
<organism evidence="3 4">
    <name type="scientific">Pseudoalteromonas citrea</name>
    <dbReference type="NCBI Taxonomy" id="43655"/>
    <lineage>
        <taxon>Bacteria</taxon>
        <taxon>Pseudomonadati</taxon>
        <taxon>Pseudomonadota</taxon>
        <taxon>Gammaproteobacteria</taxon>
        <taxon>Alteromonadales</taxon>
        <taxon>Pseudoalteromonadaceae</taxon>
        <taxon>Pseudoalteromonas</taxon>
    </lineage>
</organism>
<name>A0AAD4AKD7_9GAMM</name>
<accession>A0AAD4AKD7</accession>
<dbReference type="Proteomes" id="UP000016487">
    <property type="component" value="Unassembled WGS sequence"/>
</dbReference>